<feature type="transmembrane region" description="Helical" evidence="1">
    <location>
        <begin position="107"/>
        <end position="124"/>
    </location>
</feature>
<feature type="transmembrane region" description="Helical" evidence="1">
    <location>
        <begin position="383"/>
        <end position="404"/>
    </location>
</feature>
<dbReference type="EMBL" id="NAQF01000010">
    <property type="protein sequence ID" value="OQM57076.1"/>
    <property type="molecule type" value="Genomic_DNA"/>
</dbReference>
<feature type="transmembrane region" description="Helical" evidence="1">
    <location>
        <begin position="245"/>
        <end position="263"/>
    </location>
</feature>
<dbReference type="NCBIfam" id="TIGR04370">
    <property type="entry name" value="glyco_rpt_poly"/>
    <property type="match status" value="1"/>
</dbReference>
<dbReference type="AlphaFoldDB" id="A0AB73MXR6"/>
<feature type="transmembrane region" description="Helical" evidence="1">
    <location>
        <begin position="348"/>
        <end position="371"/>
    </location>
</feature>
<comment type="caution">
    <text evidence="2">The sequence shown here is derived from an EMBL/GenBank/DDBJ whole genome shotgun (WGS) entry which is preliminary data.</text>
</comment>
<keyword evidence="1" id="KW-0472">Membrane</keyword>
<evidence type="ECO:0000313" key="3">
    <source>
        <dbReference type="Proteomes" id="UP000192714"/>
    </source>
</evidence>
<sequence length="443" mass="49974">MNTIFMLTCMVLIFLFAYLISDKSFVNPIVLFCLPLIVSVTYGLKYYSGWRFNVSSETMILVISSFFVFCFAVFLVSAFIKNRSFKRNKTGHGRYGINTALLLEDNIYVLLFVLQIFAALICFLQERKIVLANGYGGGLSEVIGNYNNLTKFGDDDVSLPSFASLAAGMQQGMAYILGYLFSMDRIHGSRKTYKIVLFVLTVVLLTVSGSRTNSIGLLFGTLVMYLLLRCKAGKAITLRNIKAKYVLFIPIAVVMLLIVFFESLTLLGRNEESDFFYYIAIYLSAPMKNLDLAITRGIVHSDFWGQLSFKYLYPSLEKLNLVPAGSMYGTFRFLSFNGYFLGNVYTTFYALLVDFGFAGCLLAVAIMAAMSQCAYSVALRSRNSYSVAVILYAFISFQLFMSFFSSNFYQNIFNTGFIKFIIPIVLFKCYVSIKSSRENELLS</sequence>
<organism evidence="2 3">
    <name type="scientific">Bifidobacterium adolescentis</name>
    <dbReference type="NCBI Taxonomy" id="1680"/>
    <lineage>
        <taxon>Bacteria</taxon>
        <taxon>Bacillati</taxon>
        <taxon>Actinomycetota</taxon>
        <taxon>Actinomycetes</taxon>
        <taxon>Bifidobacteriales</taxon>
        <taxon>Bifidobacteriaceae</taxon>
        <taxon>Bifidobacterium</taxon>
    </lineage>
</organism>
<proteinExistence type="predicted"/>
<dbReference type="RefSeq" id="WP_080863707.1">
    <property type="nucleotide sequence ID" value="NZ_JAQEBY010000015.1"/>
</dbReference>
<gene>
    <name evidence="2" type="ORF">B5789_1721</name>
</gene>
<feature type="transmembrane region" description="Helical" evidence="1">
    <location>
        <begin position="416"/>
        <end position="433"/>
    </location>
</feature>
<feature type="transmembrane region" description="Helical" evidence="1">
    <location>
        <begin position="59"/>
        <end position="80"/>
    </location>
</feature>
<feature type="transmembrane region" description="Helical" evidence="1">
    <location>
        <begin position="192"/>
        <end position="209"/>
    </location>
</feature>
<dbReference type="Proteomes" id="UP000192714">
    <property type="component" value="Unassembled WGS sequence"/>
</dbReference>
<evidence type="ECO:0000313" key="2">
    <source>
        <dbReference type="EMBL" id="OQM57076.1"/>
    </source>
</evidence>
<keyword evidence="1" id="KW-0812">Transmembrane</keyword>
<feature type="transmembrane region" description="Helical" evidence="1">
    <location>
        <begin position="215"/>
        <end position="233"/>
    </location>
</feature>
<protein>
    <submittedName>
        <fullName evidence="2">Polysaccharide polymerase</fullName>
    </submittedName>
</protein>
<accession>A0AB73MXR6</accession>
<evidence type="ECO:0000256" key="1">
    <source>
        <dbReference type="SAM" id="Phobius"/>
    </source>
</evidence>
<feature type="transmembrane region" description="Helical" evidence="1">
    <location>
        <begin position="319"/>
        <end position="342"/>
    </location>
</feature>
<reference evidence="2 3" key="1">
    <citation type="submission" date="2017-03" db="EMBL/GenBank/DDBJ databases">
        <title>Maternal inheritance of bifidobacteria.</title>
        <authorList>
            <person name="Lugli G.A."/>
            <person name="Duranti S."/>
            <person name="Milani C."/>
            <person name="Mancabelli L."/>
        </authorList>
    </citation>
    <scope>NUCLEOTIDE SEQUENCE [LARGE SCALE GENOMIC DNA]</scope>
    <source>
        <strain evidence="2 3">1892B</strain>
    </source>
</reference>
<feature type="transmembrane region" description="Helical" evidence="1">
    <location>
        <begin position="29"/>
        <end position="47"/>
    </location>
</feature>
<name>A0AB73MXR6_BIFAD</name>
<keyword evidence="1" id="KW-1133">Transmembrane helix</keyword>